<feature type="region of interest" description="Disordered" evidence="1">
    <location>
        <begin position="43"/>
        <end position="285"/>
    </location>
</feature>
<feature type="compositionally biased region" description="Low complexity" evidence="1">
    <location>
        <begin position="234"/>
        <end position="252"/>
    </location>
</feature>
<gene>
    <name evidence="2" type="ORF">MCOR_10678</name>
</gene>
<dbReference type="AlphaFoldDB" id="A0A6J8ASD5"/>
<evidence type="ECO:0000313" key="3">
    <source>
        <dbReference type="Proteomes" id="UP000507470"/>
    </source>
</evidence>
<feature type="region of interest" description="Disordered" evidence="1">
    <location>
        <begin position="385"/>
        <end position="434"/>
    </location>
</feature>
<feature type="compositionally biased region" description="Basic residues" evidence="1">
    <location>
        <begin position="421"/>
        <end position="431"/>
    </location>
</feature>
<sequence length="523" mass="57905">MVAFGGPSHEIIINGNWYELQFNGPPREITVGNQRLLVGLPCPPPDVKILDPIENQSLKEPDVDKSGSKRDKRRGSDDRNSPSFGQKKPISILDLDIAKPPGLRNKERLKGSPLYDERSRSPDSHRDGRRRSPHRRHSPDRRGGSPQINDQFNGPSINQPGPPFVPGQPFNQGGPNQPFQPRPNQPFPPNQQFPGPNQPPFPTGPNIRFPPGPNQPPFMPGPNQPFPSGPNQIFPPGQNQQMPGPGAMQPFQLGPRPMMQEEGSQGPHPMFQQGPPGQPLQSMPGMPPNMPVMSQSMPMPGQSMPIQGPPVSVAGQPLPGQPMMPPGSVPISVMNQPINPGIMSQPLGGPPNLMPSQQPPTLQPEPLNVESLLQRLIKVGLIAQSGEKAKEKEQEKEKEEKKSESESPQKKEEEPSDGKEKKKPVRLKLSKPQKIPDLTEMKINILKKQNQREKKEPKISRFRSWFYELDDWLEYEDVGDSEERAHSSLFEQLAAQALETPDKESALPQGRHSPLSCSWGGFC</sequence>
<feature type="region of interest" description="Disordered" evidence="1">
    <location>
        <begin position="343"/>
        <end position="365"/>
    </location>
</feature>
<feature type="compositionally biased region" description="Basic residues" evidence="1">
    <location>
        <begin position="127"/>
        <end position="139"/>
    </location>
</feature>
<feature type="region of interest" description="Disordered" evidence="1">
    <location>
        <begin position="501"/>
        <end position="523"/>
    </location>
</feature>
<accession>A0A6J8ASD5</accession>
<dbReference type="EMBL" id="CACVKT020001857">
    <property type="protein sequence ID" value="CAC5372651.1"/>
    <property type="molecule type" value="Genomic_DNA"/>
</dbReference>
<feature type="compositionally biased region" description="Polar residues" evidence="1">
    <location>
        <begin position="146"/>
        <end position="157"/>
    </location>
</feature>
<name>A0A6J8ASD5_MYTCO</name>
<feature type="compositionally biased region" description="Pro residues" evidence="1">
    <location>
        <begin position="178"/>
        <end position="228"/>
    </location>
</feature>
<protein>
    <submittedName>
        <fullName evidence="2">Uncharacterized protein</fullName>
    </submittedName>
</protein>
<feature type="compositionally biased region" description="Basic and acidic residues" evidence="1">
    <location>
        <begin position="104"/>
        <end position="126"/>
    </location>
</feature>
<feature type="compositionally biased region" description="Low complexity" evidence="1">
    <location>
        <begin position="167"/>
        <end position="177"/>
    </location>
</feature>
<evidence type="ECO:0000313" key="2">
    <source>
        <dbReference type="EMBL" id="CAC5372651.1"/>
    </source>
</evidence>
<dbReference type="Proteomes" id="UP000507470">
    <property type="component" value="Unassembled WGS sequence"/>
</dbReference>
<evidence type="ECO:0000256" key="1">
    <source>
        <dbReference type="SAM" id="MobiDB-lite"/>
    </source>
</evidence>
<proteinExistence type="predicted"/>
<reference evidence="2 3" key="1">
    <citation type="submission" date="2020-06" db="EMBL/GenBank/DDBJ databases">
        <authorList>
            <person name="Li R."/>
            <person name="Bekaert M."/>
        </authorList>
    </citation>
    <scope>NUCLEOTIDE SEQUENCE [LARGE SCALE GENOMIC DNA]</scope>
    <source>
        <strain evidence="3">wild</strain>
    </source>
</reference>
<feature type="compositionally biased region" description="Basic and acidic residues" evidence="1">
    <location>
        <begin position="57"/>
        <end position="80"/>
    </location>
</feature>
<dbReference type="OrthoDB" id="343582at2759"/>
<organism evidence="2 3">
    <name type="scientific">Mytilus coruscus</name>
    <name type="common">Sea mussel</name>
    <dbReference type="NCBI Taxonomy" id="42192"/>
    <lineage>
        <taxon>Eukaryota</taxon>
        <taxon>Metazoa</taxon>
        <taxon>Spiralia</taxon>
        <taxon>Lophotrochozoa</taxon>
        <taxon>Mollusca</taxon>
        <taxon>Bivalvia</taxon>
        <taxon>Autobranchia</taxon>
        <taxon>Pteriomorphia</taxon>
        <taxon>Mytilida</taxon>
        <taxon>Mytiloidea</taxon>
        <taxon>Mytilidae</taxon>
        <taxon>Mytilinae</taxon>
        <taxon>Mytilus</taxon>
    </lineage>
</organism>
<keyword evidence="3" id="KW-1185">Reference proteome</keyword>
<feature type="compositionally biased region" description="Pro residues" evidence="1">
    <location>
        <begin position="348"/>
        <end position="363"/>
    </location>
</feature>
<feature type="compositionally biased region" description="Basic and acidic residues" evidence="1">
    <location>
        <begin position="387"/>
        <end position="420"/>
    </location>
</feature>